<reference evidence="1" key="1">
    <citation type="submission" date="2020-08" db="EMBL/GenBank/DDBJ databases">
        <title>Taxonomic study for Lactobacillus species isolated from hardwood bark.</title>
        <authorList>
            <person name="Tohno M."/>
            <person name="Tanizawa Y."/>
        </authorList>
    </citation>
    <scope>NUCLEOTIDE SEQUENCE</scope>
    <source>
        <strain evidence="1">B40</strain>
    </source>
</reference>
<dbReference type="PANTHER" id="PTHR48228:SF2">
    <property type="entry name" value="E-CINNAMOYL-COA:R-PHENYLLACTATE COA TRANSFERASE LARGE SUBUNIT"/>
    <property type="match status" value="1"/>
</dbReference>
<dbReference type="Pfam" id="PF02515">
    <property type="entry name" value="CoA_transf_3"/>
    <property type="match status" value="1"/>
</dbReference>
<dbReference type="Proteomes" id="UP000677218">
    <property type="component" value="Unassembled WGS sequence"/>
</dbReference>
<dbReference type="Gene3D" id="3.40.50.10540">
    <property type="entry name" value="Crotonobetainyl-coa:carnitine coa-transferase, domain 1"/>
    <property type="match status" value="1"/>
</dbReference>
<name>A0A916QIA5_9LACO</name>
<dbReference type="InterPro" id="IPR050509">
    <property type="entry name" value="CoA-transferase_III"/>
</dbReference>
<accession>A0A916QIA5</accession>
<organism evidence="1 2">
    <name type="scientific">Lactobacillus corticis</name>
    <dbReference type="NCBI Taxonomy" id="2201249"/>
    <lineage>
        <taxon>Bacteria</taxon>
        <taxon>Bacillati</taxon>
        <taxon>Bacillota</taxon>
        <taxon>Bacilli</taxon>
        <taxon>Lactobacillales</taxon>
        <taxon>Lactobacillaceae</taxon>
        <taxon>Lactobacillus</taxon>
    </lineage>
</organism>
<dbReference type="InterPro" id="IPR023606">
    <property type="entry name" value="CoA-Trfase_III_dom_1_sf"/>
</dbReference>
<dbReference type="SUPFAM" id="SSF89796">
    <property type="entry name" value="CoA-transferase family III (CaiB/BaiF)"/>
    <property type="match status" value="1"/>
</dbReference>
<evidence type="ECO:0000313" key="1">
    <source>
        <dbReference type="EMBL" id="GFZ27474.1"/>
    </source>
</evidence>
<dbReference type="RefSeq" id="WP_212781162.1">
    <property type="nucleotide sequence ID" value="NZ_BMAY01000011.1"/>
</dbReference>
<sequence>MANEILKGIRVVDLTQFLAAPTAGRIMGEWGADVIKVEAPKGDAGRTQGAVFNMKYEDDENLGFDVSNMNKRFITLNMKTPEGMKAFKDLLATADVFLTSVRTKSLEHMGITWEELHKEFPKLVFAQDRGYGEFGPKKDAAGYDATAYQARGGVQGTTVDKGSNPYNPVNGYGDFQVSLTLVAGICAALLKVKRTGIGEKLTVNLNHAAIFMQNIAMVSAQYGNEYPKSRKEVTNPFNDTYKTSDDRWFVLCVPEYDRDFDKVMHDVGRDDVVGDERYNKMDTLNKNGTSSEVIAILEDAFKKQPLKHWVDLFNKEDLPLEACQVPEEIYKDPEALDNDEIRLMTFPSGAKRFIPTNPVRFASQGKPTLTPSRAQGSDTREILEKDLGYSKEKVEEMIKSGAAGDLRHIGDPIK</sequence>
<dbReference type="PANTHER" id="PTHR48228">
    <property type="entry name" value="SUCCINYL-COA--D-CITRAMALATE COA-TRANSFERASE"/>
    <property type="match status" value="1"/>
</dbReference>
<dbReference type="GO" id="GO:0016740">
    <property type="term" value="F:transferase activity"/>
    <property type="evidence" value="ECO:0007669"/>
    <property type="project" value="UniProtKB-KW"/>
</dbReference>
<dbReference type="AlphaFoldDB" id="A0A916QIA5"/>
<dbReference type="InterPro" id="IPR044855">
    <property type="entry name" value="CoA-Trfase_III_dom3_sf"/>
</dbReference>
<evidence type="ECO:0000313" key="2">
    <source>
        <dbReference type="Proteomes" id="UP000677218"/>
    </source>
</evidence>
<protein>
    <submittedName>
        <fullName evidence="1">Formyl-CoA transferase</fullName>
    </submittedName>
</protein>
<keyword evidence="1" id="KW-0808">Transferase</keyword>
<dbReference type="InterPro" id="IPR003673">
    <property type="entry name" value="CoA-Trfase_fam_III"/>
</dbReference>
<keyword evidence="2" id="KW-1185">Reference proteome</keyword>
<dbReference type="Gene3D" id="3.30.1540.10">
    <property type="entry name" value="formyl-coa transferase, domain 3"/>
    <property type="match status" value="1"/>
</dbReference>
<proteinExistence type="predicted"/>
<comment type="caution">
    <text evidence="1">The sequence shown here is derived from an EMBL/GenBank/DDBJ whole genome shotgun (WGS) entry which is preliminary data.</text>
</comment>
<dbReference type="EMBL" id="BMAY01000011">
    <property type="protein sequence ID" value="GFZ27474.1"/>
    <property type="molecule type" value="Genomic_DNA"/>
</dbReference>
<gene>
    <name evidence="1" type="ORF">LCB40_13540</name>
</gene>